<dbReference type="InterPro" id="IPR038638">
    <property type="entry name" value="RbpA_sf"/>
</dbReference>
<evidence type="ECO:0000313" key="3">
    <source>
        <dbReference type="EMBL" id="GAA3612999.1"/>
    </source>
</evidence>
<dbReference type="HAMAP" id="MF_01483">
    <property type="entry name" value="RbpA"/>
    <property type="match status" value="1"/>
</dbReference>
<evidence type="ECO:0000256" key="2">
    <source>
        <dbReference type="SAM" id="MobiDB-lite"/>
    </source>
</evidence>
<reference evidence="4" key="1">
    <citation type="journal article" date="2019" name="Int. J. Syst. Evol. Microbiol.">
        <title>The Global Catalogue of Microorganisms (GCM) 10K type strain sequencing project: providing services to taxonomists for standard genome sequencing and annotation.</title>
        <authorList>
            <consortium name="The Broad Institute Genomics Platform"/>
            <consortium name="The Broad Institute Genome Sequencing Center for Infectious Disease"/>
            <person name="Wu L."/>
            <person name="Ma J."/>
        </authorList>
    </citation>
    <scope>NUCLEOTIDE SEQUENCE [LARGE SCALE GENOMIC DNA]</scope>
    <source>
        <strain evidence="4">JCM 16902</strain>
    </source>
</reference>
<feature type="binding site" evidence="1">
    <location>
        <position position="38"/>
    </location>
    <ligand>
        <name>Zn(2+)</name>
        <dbReference type="ChEBI" id="CHEBI:29105"/>
    </ligand>
</feature>
<gene>
    <name evidence="1" type="primary">rbpA</name>
    <name evidence="3" type="ORF">GCM10022223_31460</name>
</gene>
<name>A0ABP6ZLY6_9ACTN</name>
<feature type="binding site" evidence="1">
    <location>
        <position position="56"/>
    </location>
    <ligand>
        <name>Zn(2+)</name>
        <dbReference type="ChEBI" id="CHEBI:29105"/>
    </ligand>
</feature>
<feature type="region of interest" description="Disordered" evidence="2">
    <location>
        <begin position="1"/>
        <end position="24"/>
    </location>
</feature>
<feature type="binding site" evidence="1">
    <location>
        <position position="34"/>
    </location>
    <ligand>
        <name>Zn(2+)</name>
        <dbReference type="ChEBI" id="CHEBI:29105"/>
    </ligand>
</feature>
<protein>
    <recommendedName>
        <fullName evidence="1">RNA polymerase-binding protein RbpA</fullName>
    </recommendedName>
</protein>
<keyword evidence="4" id="KW-1185">Reference proteome</keyword>
<dbReference type="InterPro" id="IPR025182">
    <property type="entry name" value="RNApol-bd_RbpA"/>
</dbReference>
<sequence length="116" mass="13068">MGERSMRGTRLGASSLESESGIQPAARQDITYHCKNGHSIVVPMAMEADVPPLWECRCGEFALREDAELPEPKATKPARTHWDMLMERRTTAELETLLEERLALLRSGRFNGRRSA</sequence>
<comment type="cofactor">
    <cofactor evidence="1">
        <name>Zn(2+)</name>
        <dbReference type="ChEBI" id="CHEBI:29105"/>
    </cofactor>
    <text evidence="1">Bind 1 Zn(2+) per subunit.</text>
</comment>
<comment type="subunit">
    <text evidence="1">Forms a complex with the RNAP catalytic core and with free principal sigma factors.</text>
</comment>
<dbReference type="Proteomes" id="UP001501074">
    <property type="component" value="Unassembled WGS sequence"/>
</dbReference>
<keyword evidence="1" id="KW-0805">Transcription regulation</keyword>
<comment type="function">
    <text evidence="1">Binds to RNA polymerase (RNAP), stimulating transcription from principal, but not alternative sigma factor promoters.</text>
</comment>
<accession>A0ABP6ZLY6</accession>
<dbReference type="EMBL" id="BAAAZO010000004">
    <property type="protein sequence ID" value="GAA3612999.1"/>
    <property type="molecule type" value="Genomic_DNA"/>
</dbReference>
<keyword evidence="1" id="KW-0862">Zinc</keyword>
<comment type="similarity">
    <text evidence="1">Belongs to the RNA polymerase-binding protein RbpA family.</text>
</comment>
<dbReference type="Gene3D" id="2.20.28.270">
    <property type="entry name" value="RNA polymerase-binding protein A"/>
    <property type="match status" value="1"/>
</dbReference>
<keyword evidence="1" id="KW-0479">Metal-binding</keyword>
<evidence type="ECO:0000313" key="4">
    <source>
        <dbReference type="Proteomes" id="UP001501074"/>
    </source>
</evidence>
<evidence type="ECO:0000256" key="1">
    <source>
        <dbReference type="HAMAP-Rule" id="MF_01483"/>
    </source>
</evidence>
<organism evidence="3 4">
    <name type="scientific">Kineosporia mesophila</name>
    <dbReference type="NCBI Taxonomy" id="566012"/>
    <lineage>
        <taxon>Bacteria</taxon>
        <taxon>Bacillati</taxon>
        <taxon>Actinomycetota</taxon>
        <taxon>Actinomycetes</taxon>
        <taxon>Kineosporiales</taxon>
        <taxon>Kineosporiaceae</taxon>
        <taxon>Kineosporia</taxon>
    </lineage>
</organism>
<feature type="binding site" evidence="1">
    <location>
        <position position="58"/>
    </location>
    <ligand>
        <name>Zn(2+)</name>
        <dbReference type="ChEBI" id="CHEBI:29105"/>
    </ligand>
</feature>
<comment type="caution">
    <text evidence="3">The sequence shown here is derived from an EMBL/GenBank/DDBJ whole genome shotgun (WGS) entry which is preliminary data.</text>
</comment>
<proteinExistence type="inferred from homology"/>
<keyword evidence="1" id="KW-0804">Transcription</keyword>
<dbReference type="RefSeq" id="WP_231481981.1">
    <property type="nucleotide sequence ID" value="NZ_BAAAZO010000004.1"/>
</dbReference>
<dbReference type="Pfam" id="PF13397">
    <property type="entry name" value="RbpA"/>
    <property type="match status" value="1"/>
</dbReference>